<dbReference type="EC" id="3.2.1.14" evidence="4"/>
<evidence type="ECO:0000256" key="6">
    <source>
        <dbReference type="ARBA" id="ARBA00022801"/>
    </source>
</evidence>
<dbReference type="SMART" id="SM00636">
    <property type="entry name" value="Glyco_18"/>
    <property type="match status" value="1"/>
</dbReference>
<keyword evidence="7" id="KW-0146">Chitin degradation</keyword>
<dbReference type="InterPro" id="IPR050314">
    <property type="entry name" value="Glycosyl_Hydrlase_18"/>
</dbReference>
<comment type="subcellular location">
    <subcellularLocation>
        <location evidence="2">Secreted</location>
    </subcellularLocation>
</comment>
<dbReference type="PANTHER" id="PTHR11177">
    <property type="entry name" value="CHITINASE"/>
    <property type="match status" value="1"/>
</dbReference>
<keyword evidence="10" id="KW-0624">Polysaccharide degradation</keyword>
<evidence type="ECO:0000256" key="8">
    <source>
        <dbReference type="ARBA" id="ARBA00023277"/>
    </source>
</evidence>
<evidence type="ECO:0000256" key="5">
    <source>
        <dbReference type="ARBA" id="ARBA00022525"/>
    </source>
</evidence>
<evidence type="ECO:0000256" key="9">
    <source>
        <dbReference type="ARBA" id="ARBA00023295"/>
    </source>
</evidence>
<organism evidence="13 14">
    <name type="scientific">Heterodermia speciosa</name>
    <dbReference type="NCBI Taxonomy" id="116794"/>
    <lineage>
        <taxon>Eukaryota</taxon>
        <taxon>Fungi</taxon>
        <taxon>Dikarya</taxon>
        <taxon>Ascomycota</taxon>
        <taxon>Pezizomycotina</taxon>
        <taxon>Lecanoromycetes</taxon>
        <taxon>OSLEUM clade</taxon>
        <taxon>Lecanoromycetidae</taxon>
        <taxon>Caliciales</taxon>
        <taxon>Physciaceae</taxon>
        <taxon>Heterodermia</taxon>
    </lineage>
</organism>
<sequence>MQLPLFYLLLCISLSLADQPVSNVSTSGGYKNVAYFVNWGIYKRNFHPQNLTAPLLTHVHYAFANIRPNTSEVYLNDTWADTDKHYPSDSSNGTGQNLYGCAKQLYLLKKHNRHLKTLLSIGGYSYSPSFASAVSTPAGRATFANTSVSLLANLGFDGLDIGWEFPANDAQATDMVSLVAALRAALDEYSRANNLGYHFLLTVAGPAGPQHYNTMHLQAMDVYLDYWNLMAYDYTGSFSNRTGHQANLNPSSNNSASTPFSTSRAVGDYLAAGVPAHKLVLGIPVYGRAFTNTAGLGLPFSGVGPGTTENGVWDYKDLPRPGSMEMHDDEAVGSYAFDHEKKTLVSYDTAGEVQRKLEWASGRGLGGSMFWEASGDRVGNESLVGTAARVWASKGGMDVGENWLGYPVSKYGNLKAGMPGE</sequence>
<comment type="caution">
    <text evidence="13">The sequence shown here is derived from an EMBL/GenBank/DDBJ whole genome shotgun (WGS) entry which is preliminary data.</text>
</comment>
<evidence type="ECO:0000256" key="11">
    <source>
        <dbReference type="SAM" id="SignalP"/>
    </source>
</evidence>
<keyword evidence="14" id="KW-1185">Reference proteome</keyword>
<dbReference type="Proteomes" id="UP000664521">
    <property type="component" value="Unassembled WGS sequence"/>
</dbReference>
<protein>
    <recommendedName>
        <fullName evidence="4">chitinase</fullName>
        <ecNumber evidence="4">3.2.1.14</ecNumber>
    </recommendedName>
</protein>
<dbReference type="GO" id="GO:0008061">
    <property type="term" value="F:chitin binding"/>
    <property type="evidence" value="ECO:0007669"/>
    <property type="project" value="InterPro"/>
</dbReference>
<feature type="chain" id="PRO_5034259976" description="chitinase" evidence="11">
    <location>
        <begin position="18"/>
        <end position="421"/>
    </location>
</feature>
<evidence type="ECO:0000256" key="4">
    <source>
        <dbReference type="ARBA" id="ARBA00012729"/>
    </source>
</evidence>
<dbReference type="AlphaFoldDB" id="A0A8H3ERH1"/>
<dbReference type="InterPro" id="IPR011583">
    <property type="entry name" value="Chitinase_II/V-like_cat"/>
</dbReference>
<keyword evidence="9" id="KW-0326">Glycosidase</keyword>
<dbReference type="FunFam" id="3.10.50.10:FF:000005">
    <property type="entry name" value="Endochitinase B1"/>
    <property type="match status" value="1"/>
</dbReference>
<keyword evidence="8" id="KW-0119">Carbohydrate metabolism</keyword>
<dbReference type="GO" id="GO:0005576">
    <property type="term" value="C:extracellular region"/>
    <property type="evidence" value="ECO:0007669"/>
    <property type="project" value="UniProtKB-SubCell"/>
</dbReference>
<evidence type="ECO:0000256" key="7">
    <source>
        <dbReference type="ARBA" id="ARBA00023024"/>
    </source>
</evidence>
<evidence type="ECO:0000259" key="12">
    <source>
        <dbReference type="PROSITE" id="PS51910"/>
    </source>
</evidence>
<accession>A0A8H3ERH1</accession>
<dbReference type="CDD" id="cd06548">
    <property type="entry name" value="GH18_chitinase"/>
    <property type="match status" value="1"/>
</dbReference>
<dbReference type="Gene3D" id="3.10.50.10">
    <property type="match status" value="1"/>
</dbReference>
<name>A0A8H3ERH1_9LECA</name>
<keyword evidence="11" id="KW-0732">Signal</keyword>
<dbReference type="FunFam" id="3.20.20.80:FF:000075">
    <property type="entry name" value="Sporulation-specific chitinase"/>
    <property type="match status" value="1"/>
</dbReference>
<keyword evidence="6" id="KW-0378">Hydrolase</keyword>
<dbReference type="InterPro" id="IPR017853">
    <property type="entry name" value="GH"/>
</dbReference>
<reference evidence="13" key="1">
    <citation type="submission" date="2021-03" db="EMBL/GenBank/DDBJ databases">
        <authorList>
            <person name="Tagirdzhanova G."/>
        </authorList>
    </citation>
    <scope>NUCLEOTIDE SEQUENCE</scope>
</reference>
<evidence type="ECO:0000313" key="13">
    <source>
        <dbReference type="EMBL" id="CAF9912071.1"/>
    </source>
</evidence>
<dbReference type="SUPFAM" id="SSF54556">
    <property type="entry name" value="Chitinase insertion domain"/>
    <property type="match status" value="1"/>
</dbReference>
<dbReference type="Pfam" id="PF00704">
    <property type="entry name" value="Glyco_hydro_18"/>
    <property type="match status" value="1"/>
</dbReference>
<dbReference type="InterPro" id="IPR001223">
    <property type="entry name" value="Glyco_hydro18_cat"/>
</dbReference>
<evidence type="ECO:0000256" key="1">
    <source>
        <dbReference type="ARBA" id="ARBA00000822"/>
    </source>
</evidence>
<proteinExistence type="inferred from homology"/>
<dbReference type="PANTHER" id="PTHR11177:SF317">
    <property type="entry name" value="CHITINASE 12-RELATED"/>
    <property type="match status" value="1"/>
</dbReference>
<dbReference type="PROSITE" id="PS51910">
    <property type="entry name" value="GH18_2"/>
    <property type="match status" value="1"/>
</dbReference>
<feature type="signal peptide" evidence="11">
    <location>
        <begin position="1"/>
        <end position="17"/>
    </location>
</feature>
<dbReference type="InterPro" id="IPR029070">
    <property type="entry name" value="Chitinase_insertion_sf"/>
</dbReference>
<dbReference type="GO" id="GO:0000272">
    <property type="term" value="P:polysaccharide catabolic process"/>
    <property type="evidence" value="ECO:0007669"/>
    <property type="project" value="UniProtKB-KW"/>
</dbReference>
<evidence type="ECO:0000256" key="2">
    <source>
        <dbReference type="ARBA" id="ARBA00004613"/>
    </source>
</evidence>
<dbReference type="GO" id="GO:0008843">
    <property type="term" value="F:endochitinase activity"/>
    <property type="evidence" value="ECO:0007669"/>
    <property type="project" value="UniProtKB-EC"/>
</dbReference>
<comment type="catalytic activity">
    <reaction evidence="1">
        <text>Random endo-hydrolysis of N-acetyl-beta-D-glucosaminide (1-&gt;4)-beta-linkages in chitin and chitodextrins.</text>
        <dbReference type="EC" id="3.2.1.14"/>
    </reaction>
</comment>
<evidence type="ECO:0000256" key="10">
    <source>
        <dbReference type="ARBA" id="ARBA00023326"/>
    </source>
</evidence>
<evidence type="ECO:0000313" key="14">
    <source>
        <dbReference type="Proteomes" id="UP000664521"/>
    </source>
</evidence>
<dbReference type="Gene3D" id="3.20.20.80">
    <property type="entry name" value="Glycosidases"/>
    <property type="match status" value="1"/>
</dbReference>
<gene>
    <name evidence="13" type="ORF">HETSPECPRED_000820</name>
</gene>
<feature type="domain" description="GH18" evidence="12">
    <location>
        <begin position="30"/>
        <end position="394"/>
    </location>
</feature>
<dbReference type="SUPFAM" id="SSF51445">
    <property type="entry name" value="(Trans)glycosidases"/>
    <property type="match status" value="1"/>
</dbReference>
<dbReference type="EMBL" id="CAJPDS010000011">
    <property type="protein sequence ID" value="CAF9912071.1"/>
    <property type="molecule type" value="Genomic_DNA"/>
</dbReference>
<comment type="similarity">
    <text evidence="3">Belongs to the glycosyl hydrolase 18 family. Chitinase class V subfamily.</text>
</comment>
<evidence type="ECO:0000256" key="3">
    <source>
        <dbReference type="ARBA" id="ARBA00008682"/>
    </source>
</evidence>
<dbReference type="GO" id="GO:0006032">
    <property type="term" value="P:chitin catabolic process"/>
    <property type="evidence" value="ECO:0007669"/>
    <property type="project" value="UniProtKB-KW"/>
</dbReference>
<dbReference type="OrthoDB" id="76388at2759"/>
<keyword evidence="5" id="KW-0964">Secreted</keyword>